<dbReference type="InterPro" id="IPR056291">
    <property type="entry name" value="MORN_DRC7"/>
</dbReference>
<evidence type="ECO:0000313" key="3">
    <source>
        <dbReference type="EMBL" id="KAA8579316.1"/>
    </source>
</evidence>
<protein>
    <recommendedName>
        <fullName evidence="2">Dynein regulatory complex subunit 7 MORN domain-containing protein</fullName>
    </recommendedName>
</protein>
<dbReference type="AlphaFoldDB" id="A0A5J5CFH9"/>
<proteinExistence type="predicted"/>
<comment type="caution">
    <text evidence="3">The sequence shown here is derived from an EMBL/GenBank/DDBJ whole genome shotgun (WGS) entry which is preliminary data.</text>
</comment>
<organism evidence="3 4">
    <name type="scientific">Etheostoma spectabile</name>
    <name type="common">orangethroat darter</name>
    <dbReference type="NCBI Taxonomy" id="54343"/>
    <lineage>
        <taxon>Eukaryota</taxon>
        <taxon>Metazoa</taxon>
        <taxon>Chordata</taxon>
        <taxon>Craniata</taxon>
        <taxon>Vertebrata</taxon>
        <taxon>Euteleostomi</taxon>
        <taxon>Actinopterygii</taxon>
        <taxon>Neopterygii</taxon>
        <taxon>Teleostei</taxon>
        <taxon>Neoteleostei</taxon>
        <taxon>Acanthomorphata</taxon>
        <taxon>Eupercaria</taxon>
        <taxon>Perciformes</taxon>
        <taxon>Percoidei</taxon>
        <taxon>Percidae</taxon>
        <taxon>Etheostomatinae</taxon>
        <taxon>Etheostoma</taxon>
    </lineage>
</organism>
<evidence type="ECO:0000259" key="2">
    <source>
        <dbReference type="Pfam" id="PF24667"/>
    </source>
</evidence>
<evidence type="ECO:0000313" key="4">
    <source>
        <dbReference type="Proteomes" id="UP000327493"/>
    </source>
</evidence>
<feature type="domain" description="Dynein regulatory complex subunit 7 MORN" evidence="2">
    <location>
        <begin position="27"/>
        <end position="83"/>
    </location>
</feature>
<accession>A0A5J5CFH9</accession>
<feature type="region of interest" description="Disordered" evidence="1">
    <location>
        <begin position="80"/>
        <end position="115"/>
    </location>
</feature>
<gene>
    <name evidence="3" type="ORF">FQN60_007106</name>
</gene>
<dbReference type="Pfam" id="PF24667">
    <property type="entry name" value="MORN_DRC7"/>
    <property type="match status" value="1"/>
</dbReference>
<feature type="compositionally biased region" description="Polar residues" evidence="1">
    <location>
        <begin position="105"/>
        <end position="115"/>
    </location>
</feature>
<sequence>RIELIYHFEDHRFASLKRSFIKPQEGQVDPSEKPLITYLKDMLVDLMRDEEKVVRQIEASKQEVRDILAYREQEEKDVQLKFSTQTTTGAAMARRQRQEMEHLPPTSSRNTMKRC</sequence>
<reference evidence="3 4" key="1">
    <citation type="submission" date="2019-08" db="EMBL/GenBank/DDBJ databases">
        <title>A chromosome-level genome assembly, high-density linkage maps, and genome scans reveal the genomic architecture of hybrid incompatibilities underlying speciation via character displacement in darters (Percidae: Etheostominae).</title>
        <authorList>
            <person name="Moran R.L."/>
            <person name="Catchen J.M."/>
            <person name="Fuller R.C."/>
        </authorList>
    </citation>
    <scope>NUCLEOTIDE SEQUENCE [LARGE SCALE GENOMIC DNA]</scope>
    <source>
        <strain evidence="3">EspeVRDwgs_2016</strain>
        <tissue evidence="3">Muscle</tissue>
    </source>
</reference>
<feature type="non-terminal residue" evidence="3">
    <location>
        <position position="1"/>
    </location>
</feature>
<dbReference type="Proteomes" id="UP000327493">
    <property type="component" value="Unassembled WGS sequence"/>
</dbReference>
<name>A0A5J5CFH9_9PERO</name>
<keyword evidence="4" id="KW-1185">Reference proteome</keyword>
<dbReference type="EMBL" id="VOFY01000031">
    <property type="protein sequence ID" value="KAA8579316.1"/>
    <property type="molecule type" value="Genomic_DNA"/>
</dbReference>
<evidence type="ECO:0000256" key="1">
    <source>
        <dbReference type="SAM" id="MobiDB-lite"/>
    </source>
</evidence>